<dbReference type="Proteomes" id="UP001501509">
    <property type="component" value="Unassembled WGS sequence"/>
</dbReference>
<dbReference type="RefSeq" id="WP_344547206.1">
    <property type="nucleotide sequence ID" value="NZ_BAAATD010000013.1"/>
</dbReference>
<dbReference type="Gene3D" id="1.25.40.10">
    <property type="entry name" value="Tetratricopeptide repeat domain"/>
    <property type="match status" value="1"/>
</dbReference>
<accession>A0ABN3QHI0</accession>
<reference evidence="1 2" key="1">
    <citation type="journal article" date="2019" name="Int. J. Syst. Evol. Microbiol.">
        <title>The Global Catalogue of Microorganisms (GCM) 10K type strain sequencing project: providing services to taxonomists for standard genome sequencing and annotation.</title>
        <authorList>
            <consortium name="The Broad Institute Genomics Platform"/>
            <consortium name="The Broad Institute Genome Sequencing Center for Infectious Disease"/>
            <person name="Wu L."/>
            <person name="Ma J."/>
        </authorList>
    </citation>
    <scope>NUCLEOTIDE SEQUENCE [LARGE SCALE GENOMIC DNA]</scope>
    <source>
        <strain evidence="1 2">JCM 6833</strain>
    </source>
</reference>
<dbReference type="EMBL" id="BAAATD010000013">
    <property type="protein sequence ID" value="GAA2626677.1"/>
    <property type="molecule type" value="Genomic_DNA"/>
</dbReference>
<organism evidence="1 2">
    <name type="scientific">Actinomadura fulvescens</name>
    <dbReference type="NCBI Taxonomy" id="46160"/>
    <lineage>
        <taxon>Bacteria</taxon>
        <taxon>Bacillati</taxon>
        <taxon>Actinomycetota</taxon>
        <taxon>Actinomycetes</taxon>
        <taxon>Streptosporangiales</taxon>
        <taxon>Thermomonosporaceae</taxon>
        <taxon>Actinomadura</taxon>
    </lineage>
</organism>
<keyword evidence="1" id="KW-0238">DNA-binding</keyword>
<protein>
    <submittedName>
        <fullName evidence="1">DNA-binding protein</fullName>
    </submittedName>
</protein>
<dbReference type="GO" id="GO:0003677">
    <property type="term" value="F:DNA binding"/>
    <property type="evidence" value="ECO:0007669"/>
    <property type="project" value="UniProtKB-KW"/>
</dbReference>
<name>A0ABN3QHI0_9ACTN</name>
<keyword evidence="2" id="KW-1185">Reference proteome</keyword>
<dbReference type="InterPro" id="IPR011990">
    <property type="entry name" value="TPR-like_helical_dom_sf"/>
</dbReference>
<evidence type="ECO:0000313" key="2">
    <source>
        <dbReference type="Proteomes" id="UP001501509"/>
    </source>
</evidence>
<sequence>MTVRASHKTLLAKLAAERHWTHPDGIACYQQTAEDMGLATTVTTRQWERWLSGELKTLPRPVRCRVLERMFNRPVHQLFQPPAAGLGIPAASRGVDHGGTEVNRDLVAGAAEESTEHVAEVEALTIGPATLEQAHDDVRRLAQRYGTTPPWEVLTHAVVARRRVRELLKRTCRPDQQRELYLLLGELCGLLAVSSFDLGDAAAATQHARAAWGYGEHIGHDGLRAWARGTQALIAYWDGRPQEAVRLAQSGQRYQATGTGRVRVCCIEARAWSHLGNRAAAQDALERADHARQHAGPGEEMHDGLGGEFGFGAARQARCEGTVYVQLGDPQYGDPRTAINRTLHALSLYDGRPSMKVIPQAHADLAAAHLLDGSFADACDHLEAALDVPVEHRIRGLIERLASVCVILDGDRYRTYRPAQDLRHDIWNFAAAPASPAITGPARAALPPATT</sequence>
<comment type="caution">
    <text evidence="1">The sequence shown here is derived from an EMBL/GenBank/DDBJ whole genome shotgun (WGS) entry which is preliminary data.</text>
</comment>
<evidence type="ECO:0000313" key="1">
    <source>
        <dbReference type="EMBL" id="GAA2626677.1"/>
    </source>
</evidence>
<proteinExistence type="predicted"/>
<gene>
    <name evidence="1" type="ORF">GCM10010411_74570</name>
</gene>